<organism evidence="2 3">
    <name type="scientific">Uncinocarpus reesii (strain UAMH 1704)</name>
    <dbReference type="NCBI Taxonomy" id="336963"/>
    <lineage>
        <taxon>Eukaryota</taxon>
        <taxon>Fungi</taxon>
        <taxon>Dikarya</taxon>
        <taxon>Ascomycota</taxon>
        <taxon>Pezizomycotina</taxon>
        <taxon>Eurotiomycetes</taxon>
        <taxon>Eurotiomycetidae</taxon>
        <taxon>Onygenales</taxon>
        <taxon>Onygenaceae</taxon>
        <taxon>Uncinocarpus</taxon>
    </lineage>
</organism>
<gene>
    <name evidence="2" type="ORF">UREG_04103</name>
</gene>
<dbReference type="EMBL" id="CH476616">
    <property type="protein sequence ID" value="EEP79257.1"/>
    <property type="molecule type" value="Genomic_DNA"/>
</dbReference>
<dbReference type="OrthoDB" id="269405at2759"/>
<dbReference type="AlphaFoldDB" id="C4JMP5"/>
<evidence type="ECO:0000259" key="1">
    <source>
        <dbReference type="Pfam" id="PF04112"/>
    </source>
</evidence>
<evidence type="ECO:0000313" key="3">
    <source>
        <dbReference type="Proteomes" id="UP000002058"/>
    </source>
</evidence>
<dbReference type="GO" id="GO:0031417">
    <property type="term" value="C:NatC complex"/>
    <property type="evidence" value="ECO:0007669"/>
    <property type="project" value="InterPro"/>
</dbReference>
<protein>
    <recommendedName>
        <fullName evidence="1">NAA35-like N-terminal domain-containing protein</fullName>
    </recommendedName>
</protein>
<dbReference type="InParanoid" id="C4JMP5"/>
<dbReference type="InterPro" id="IPR057983">
    <property type="entry name" value="NAA35-like_N"/>
</dbReference>
<dbReference type="HOGENOM" id="CLU_2544301_0_0_1"/>
<dbReference type="STRING" id="336963.C4JMP5"/>
<dbReference type="Proteomes" id="UP000002058">
    <property type="component" value="Unassembled WGS sequence"/>
</dbReference>
<accession>C4JMP5</accession>
<dbReference type="KEGG" id="ure:UREG_04103"/>
<keyword evidence="3" id="KW-1185">Reference proteome</keyword>
<dbReference type="Pfam" id="PF04112">
    <property type="entry name" value="Mak10"/>
    <property type="match status" value="1"/>
</dbReference>
<dbReference type="VEuPathDB" id="FungiDB:UREG_04103"/>
<sequence>MYRTKGPPRIASEKMEAHDITEEFTKAASALETGQLVKDEFFTLFEAVGALEVRHSFIFSFLIESPLLLRLNYVTSCYKNDDR</sequence>
<proteinExistence type="predicted"/>
<evidence type="ECO:0000313" key="2">
    <source>
        <dbReference type="EMBL" id="EEP79257.1"/>
    </source>
</evidence>
<name>C4JMP5_UNCRE</name>
<feature type="domain" description="NAA35-like N-terminal" evidence="1">
    <location>
        <begin position="34"/>
        <end position="55"/>
    </location>
</feature>
<dbReference type="GeneID" id="8444807"/>
<dbReference type="RefSeq" id="XP_002544586.1">
    <property type="nucleotide sequence ID" value="XM_002544540.1"/>
</dbReference>
<reference evidence="3" key="1">
    <citation type="journal article" date="2009" name="Genome Res.">
        <title>Comparative genomic analyses of the human fungal pathogens Coccidioides and their relatives.</title>
        <authorList>
            <person name="Sharpton T.J."/>
            <person name="Stajich J.E."/>
            <person name="Rounsley S.D."/>
            <person name="Gardner M.J."/>
            <person name="Wortman J.R."/>
            <person name="Jordar V.S."/>
            <person name="Maiti R."/>
            <person name="Kodira C.D."/>
            <person name="Neafsey D.E."/>
            <person name="Zeng Q."/>
            <person name="Hung C.-Y."/>
            <person name="McMahan C."/>
            <person name="Muszewska A."/>
            <person name="Grynberg M."/>
            <person name="Mandel M.A."/>
            <person name="Kellner E.M."/>
            <person name="Barker B.M."/>
            <person name="Galgiani J.N."/>
            <person name="Orbach M.J."/>
            <person name="Kirkland T.N."/>
            <person name="Cole G.T."/>
            <person name="Henn M.R."/>
            <person name="Birren B.W."/>
            <person name="Taylor J.W."/>
        </authorList>
    </citation>
    <scope>NUCLEOTIDE SEQUENCE [LARGE SCALE GENOMIC DNA]</scope>
    <source>
        <strain evidence="3">UAMH 1704</strain>
    </source>
</reference>